<sequence>MSNESTPNKSRRTLVLLFVLLCAPIIVSYILFFGNVRPDTDNYGDLLDVKTLTGSALNQTDQTIFRIRQLRGKWALISVDSGKCDEQCRQKLYYMRQVRLIQNAERERIERVWLIDDGELPAPEIVKEFEGMWFINAKDSDLLPAIPGKASQRDHIYLVDPIGNLMMRFPKDPDPKKMSKDIKRLLKVSQLEHAMGTDQRH</sequence>
<proteinExistence type="predicted"/>
<evidence type="ECO:0000256" key="1">
    <source>
        <dbReference type="SAM" id="Phobius"/>
    </source>
</evidence>
<evidence type="ECO:0000313" key="2">
    <source>
        <dbReference type="EMBL" id="SFO22407.1"/>
    </source>
</evidence>
<reference evidence="3" key="1">
    <citation type="submission" date="2016-10" db="EMBL/GenBank/DDBJ databases">
        <authorList>
            <person name="Varghese N."/>
        </authorList>
    </citation>
    <scope>NUCLEOTIDE SEQUENCE [LARGE SCALE GENOMIC DNA]</scope>
    <source>
        <strain evidence="3">Nsp8</strain>
    </source>
</reference>
<accession>A0A1I5FF93</accession>
<dbReference type="RefSeq" id="WP_074798789.1">
    <property type="nucleotide sequence ID" value="NZ_FOVJ01000013.1"/>
</dbReference>
<keyword evidence="1" id="KW-1133">Transmembrane helix</keyword>
<organism evidence="2 3">
    <name type="scientific">Nitrosospira briensis</name>
    <dbReference type="NCBI Taxonomy" id="35799"/>
    <lineage>
        <taxon>Bacteria</taxon>
        <taxon>Pseudomonadati</taxon>
        <taxon>Pseudomonadota</taxon>
        <taxon>Betaproteobacteria</taxon>
        <taxon>Nitrosomonadales</taxon>
        <taxon>Nitrosomonadaceae</taxon>
        <taxon>Nitrosospira</taxon>
    </lineage>
</organism>
<dbReference type="InterPro" id="IPR036249">
    <property type="entry name" value="Thioredoxin-like_sf"/>
</dbReference>
<dbReference type="EMBL" id="FOVJ01000013">
    <property type="protein sequence ID" value="SFO22407.1"/>
    <property type="molecule type" value="Genomic_DNA"/>
</dbReference>
<keyword evidence="1" id="KW-0472">Membrane</keyword>
<keyword evidence="1" id="KW-0812">Transmembrane</keyword>
<dbReference type="STRING" id="1266925.GCA_000619905_01496"/>
<keyword evidence="3" id="KW-1185">Reference proteome</keyword>
<evidence type="ECO:0000313" key="3">
    <source>
        <dbReference type="Proteomes" id="UP000183107"/>
    </source>
</evidence>
<dbReference type="Proteomes" id="UP000183107">
    <property type="component" value="Unassembled WGS sequence"/>
</dbReference>
<name>A0A1I5FF93_9PROT</name>
<dbReference type="AlphaFoldDB" id="A0A1I5FF93"/>
<gene>
    <name evidence="2" type="ORF">SAMN05216386_2987</name>
</gene>
<evidence type="ECO:0008006" key="4">
    <source>
        <dbReference type="Google" id="ProtNLM"/>
    </source>
</evidence>
<feature type="transmembrane region" description="Helical" evidence="1">
    <location>
        <begin position="12"/>
        <end position="32"/>
    </location>
</feature>
<dbReference type="SUPFAM" id="SSF52833">
    <property type="entry name" value="Thioredoxin-like"/>
    <property type="match status" value="1"/>
</dbReference>
<protein>
    <recommendedName>
        <fullName evidence="4">Cytochrome oxidase Cu insertion factor, SCO1/SenC/PrrC family</fullName>
    </recommendedName>
</protein>